<reference evidence="1" key="1">
    <citation type="submission" date="2020-04" db="EMBL/GenBank/DDBJ databases">
        <authorList>
            <person name="Alioto T."/>
            <person name="Alioto T."/>
            <person name="Gomez Garrido J."/>
        </authorList>
    </citation>
    <scope>NUCLEOTIDE SEQUENCE</scope>
    <source>
        <strain evidence="1">A484AB</strain>
    </source>
</reference>
<gene>
    <name evidence="1" type="ORF">PACLA_8A016079</name>
</gene>
<dbReference type="GO" id="GO:0005769">
    <property type="term" value="C:early endosome"/>
    <property type="evidence" value="ECO:0007669"/>
    <property type="project" value="TreeGrafter"/>
</dbReference>
<name>A0A6S7FL60_PARCT</name>
<dbReference type="PANTHER" id="PTHR16797:SF4">
    <property type="entry name" value="40-KDA HUNTINGTIN-ASSOCIATED PROTEIN"/>
    <property type="match status" value="1"/>
</dbReference>
<sequence>MDRDFDVIGRYKAIGSKLKRRFLRKPNVAEASQQFEYLSKTLQQQECLQYAGFCCLAKARCENTLTNSTAEVEALTQAARLFLHAEQESLHLKCPMFQEHLTEAIHCFNQAIKLHCIHGNLNLAACLCLELGNTLSEMRQYSEAVGYFQQASELQHKTPLIALNSMKLAAKCKLNMGDYDGALALLTEMVYLIHERGSNLPGASGSNQIHAGYVDILAECDVTIVLILLLLQPTPQKIRPEHAQMLEKYAWESNGTSSPVDYLSEDLFLLLQSVVMSCQAKDGTALQELEKDLWPYFNGIQKELLYKLVIQMTN</sequence>
<comment type="caution">
    <text evidence="1">The sequence shown here is derived from an EMBL/GenBank/DDBJ whole genome shotgun (WGS) entry which is preliminary data.</text>
</comment>
<accession>A0A6S7FL60</accession>
<dbReference type="InterPro" id="IPR039494">
    <property type="entry name" value="F8A"/>
</dbReference>
<dbReference type="Gene3D" id="1.25.40.10">
    <property type="entry name" value="Tetratricopeptide repeat domain"/>
    <property type="match status" value="1"/>
</dbReference>
<dbReference type="Pfam" id="PF14938">
    <property type="entry name" value="SNAP"/>
    <property type="match status" value="1"/>
</dbReference>
<dbReference type="GO" id="GO:0099518">
    <property type="term" value="P:vesicle cytoskeletal trafficking"/>
    <property type="evidence" value="ECO:0007669"/>
    <property type="project" value="TreeGrafter"/>
</dbReference>
<dbReference type="Proteomes" id="UP001152795">
    <property type="component" value="Unassembled WGS sequence"/>
</dbReference>
<dbReference type="SUPFAM" id="SSF48452">
    <property type="entry name" value="TPR-like"/>
    <property type="match status" value="1"/>
</dbReference>
<evidence type="ECO:0000313" key="1">
    <source>
        <dbReference type="EMBL" id="CAB3978267.1"/>
    </source>
</evidence>
<keyword evidence="2" id="KW-1185">Reference proteome</keyword>
<dbReference type="EMBL" id="CACRXK020000100">
    <property type="protein sequence ID" value="CAB3978267.1"/>
    <property type="molecule type" value="Genomic_DNA"/>
</dbReference>
<dbReference type="InterPro" id="IPR011990">
    <property type="entry name" value="TPR-like_helical_dom_sf"/>
</dbReference>
<organism evidence="1 2">
    <name type="scientific">Paramuricea clavata</name>
    <name type="common">Red gorgonian</name>
    <name type="synonym">Violescent sea-whip</name>
    <dbReference type="NCBI Taxonomy" id="317549"/>
    <lineage>
        <taxon>Eukaryota</taxon>
        <taxon>Metazoa</taxon>
        <taxon>Cnidaria</taxon>
        <taxon>Anthozoa</taxon>
        <taxon>Octocorallia</taxon>
        <taxon>Malacalcyonacea</taxon>
        <taxon>Plexauridae</taxon>
        <taxon>Paramuricea</taxon>
    </lineage>
</organism>
<proteinExistence type="predicted"/>
<evidence type="ECO:0000313" key="2">
    <source>
        <dbReference type="Proteomes" id="UP001152795"/>
    </source>
</evidence>
<dbReference type="PANTHER" id="PTHR16797">
    <property type="entry name" value="FACTOR VIII-ASSOCIATED GENE 1"/>
    <property type="match status" value="1"/>
</dbReference>
<protein>
    <submittedName>
        <fullName evidence="1">Factor VIII intron 22 -like</fullName>
    </submittedName>
</protein>
<dbReference type="OrthoDB" id="10249246at2759"/>
<dbReference type="AlphaFoldDB" id="A0A6S7FL60"/>